<gene>
    <name evidence="7" type="primary">urtC</name>
    <name evidence="7" type="ORF">JL106_15930</name>
</gene>
<dbReference type="NCBIfam" id="TIGR03408">
    <property type="entry name" value="urea_trans_UrtC"/>
    <property type="match status" value="1"/>
</dbReference>
<sequence length="377" mass="40095">MKFLTSSRFSAFVPFLLAAVVLFVLAPGILSDFRLNLLARYLCFAIVAVGIGLAWGSGGMLTLGQGVFFGLGAYAMGLHMKLDDAGPGRAPDYMPPTTDWLPGWIEMFRSGPITIAAIVLLPAAVALVLGLATFKRKVRGAYFAILSQALAAAFALLIIVLGSQSGNYTNGTNGLSNFRSFFGYDLNDPVNQRMLFYLAAGFLLVMVFIARQLRNSRYGELLRACQSSEERVRFLGYDPANVKVVAYVIAAAMAGIGGALFVPIVGIITPMDVGVAPSIAMLIGVAIGGRGTLWGPVIGAVGVAWAQSTLSEQFPAFWTYVQGALFIVVIAFLPGGLASLGSVIRNARGWWDDKRGRPAEPPVAVTDDLKTDVGSRV</sequence>
<dbReference type="AlphaFoldDB" id="A0A939BXP7"/>
<feature type="transmembrane region" description="Helical" evidence="6">
    <location>
        <begin position="244"/>
        <end position="268"/>
    </location>
</feature>
<dbReference type="Proteomes" id="UP000663792">
    <property type="component" value="Unassembled WGS sequence"/>
</dbReference>
<evidence type="ECO:0000256" key="3">
    <source>
        <dbReference type="ARBA" id="ARBA00022692"/>
    </source>
</evidence>
<feature type="transmembrane region" description="Helical" evidence="6">
    <location>
        <begin position="194"/>
        <end position="213"/>
    </location>
</feature>
<evidence type="ECO:0000256" key="5">
    <source>
        <dbReference type="ARBA" id="ARBA00023136"/>
    </source>
</evidence>
<protein>
    <submittedName>
        <fullName evidence="7">Urea ABC transporter permease subunit UrtC</fullName>
    </submittedName>
</protein>
<dbReference type="EMBL" id="JAERWK010000020">
    <property type="protein sequence ID" value="MBM9468773.1"/>
    <property type="molecule type" value="Genomic_DNA"/>
</dbReference>
<dbReference type="Pfam" id="PF02653">
    <property type="entry name" value="BPD_transp_2"/>
    <property type="match status" value="1"/>
</dbReference>
<evidence type="ECO:0000256" key="1">
    <source>
        <dbReference type="ARBA" id="ARBA00004651"/>
    </source>
</evidence>
<dbReference type="InterPro" id="IPR043428">
    <property type="entry name" value="LivM-like"/>
</dbReference>
<keyword evidence="2" id="KW-1003">Cell membrane</keyword>
<proteinExistence type="predicted"/>
<dbReference type="PANTHER" id="PTHR30482:SF4">
    <property type="entry name" value="SLR1201 PROTEIN"/>
    <property type="match status" value="1"/>
</dbReference>
<evidence type="ECO:0000313" key="7">
    <source>
        <dbReference type="EMBL" id="MBM9468773.1"/>
    </source>
</evidence>
<feature type="transmembrane region" description="Helical" evidence="6">
    <location>
        <begin position="12"/>
        <end position="30"/>
    </location>
</feature>
<keyword evidence="5 6" id="KW-0472">Membrane</keyword>
<feature type="transmembrane region" description="Helical" evidence="6">
    <location>
        <begin position="113"/>
        <end position="134"/>
    </location>
</feature>
<dbReference type="RefSeq" id="WP_205261715.1">
    <property type="nucleotide sequence ID" value="NZ_JAERWK010000020.1"/>
</dbReference>
<dbReference type="CDD" id="cd06581">
    <property type="entry name" value="TM_PBP1_LivM_like"/>
    <property type="match status" value="1"/>
</dbReference>
<evidence type="ECO:0000256" key="2">
    <source>
        <dbReference type="ARBA" id="ARBA00022475"/>
    </source>
</evidence>
<feature type="transmembrane region" description="Helical" evidence="6">
    <location>
        <begin position="280"/>
        <end position="305"/>
    </location>
</feature>
<reference evidence="7" key="1">
    <citation type="submission" date="2021-01" db="EMBL/GenBank/DDBJ databases">
        <title>YIM 132084 draft genome.</title>
        <authorList>
            <person name="An D."/>
        </authorList>
    </citation>
    <scope>NUCLEOTIDE SEQUENCE</scope>
    <source>
        <strain evidence="7">YIM 132084</strain>
    </source>
</reference>
<accession>A0A939BXP7</accession>
<keyword evidence="4 6" id="KW-1133">Transmembrane helix</keyword>
<evidence type="ECO:0000313" key="8">
    <source>
        <dbReference type="Proteomes" id="UP000663792"/>
    </source>
</evidence>
<keyword evidence="3 6" id="KW-0812">Transmembrane</keyword>
<feature type="transmembrane region" description="Helical" evidence="6">
    <location>
        <begin position="37"/>
        <end position="55"/>
    </location>
</feature>
<evidence type="ECO:0000256" key="4">
    <source>
        <dbReference type="ARBA" id="ARBA00022989"/>
    </source>
</evidence>
<dbReference type="InterPro" id="IPR001851">
    <property type="entry name" value="ABC_transp_permease"/>
</dbReference>
<dbReference type="PANTHER" id="PTHR30482">
    <property type="entry name" value="HIGH-AFFINITY BRANCHED-CHAIN AMINO ACID TRANSPORT SYSTEM PERMEASE"/>
    <property type="match status" value="1"/>
</dbReference>
<name>A0A939BXP7_9ACTN</name>
<comment type="subcellular location">
    <subcellularLocation>
        <location evidence="1">Cell membrane</location>
        <topology evidence="1">Multi-pass membrane protein</topology>
    </subcellularLocation>
</comment>
<dbReference type="InterPro" id="IPR017778">
    <property type="entry name" value="ABC_transptr_urea_perm_UrtC"/>
</dbReference>
<organism evidence="7 8">
    <name type="scientific">Nakamurella leprariae</name>
    <dbReference type="NCBI Taxonomy" id="2803911"/>
    <lineage>
        <taxon>Bacteria</taxon>
        <taxon>Bacillati</taxon>
        <taxon>Actinomycetota</taxon>
        <taxon>Actinomycetes</taxon>
        <taxon>Nakamurellales</taxon>
        <taxon>Nakamurellaceae</taxon>
        <taxon>Nakamurella</taxon>
    </lineage>
</organism>
<evidence type="ECO:0000256" key="6">
    <source>
        <dbReference type="SAM" id="Phobius"/>
    </source>
</evidence>
<comment type="caution">
    <text evidence="7">The sequence shown here is derived from an EMBL/GenBank/DDBJ whole genome shotgun (WGS) entry which is preliminary data.</text>
</comment>
<feature type="transmembrane region" description="Helical" evidence="6">
    <location>
        <begin position="141"/>
        <end position="161"/>
    </location>
</feature>
<dbReference type="GO" id="GO:0005886">
    <property type="term" value="C:plasma membrane"/>
    <property type="evidence" value="ECO:0007669"/>
    <property type="project" value="UniProtKB-SubCell"/>
</dbReference>
<dbReference type="GO" id="GO:0015658">
    <property type="term" value="F:branched-chain amino acid transmembrane transporter activity"/>
    <property type="evidence" value="ECO:0007669"/>
    <property type="project" value="InterPro"/>
</dbReference>
<feature type="transmembrane region" description="Helical" evidence="6">
    <location>
        <begin position="317"/>
        <end position="344"/>
    </location>
</feature>
<keyword evidence="8" id="KW-1185">Reference proteome</keyword>